<comment type="caution">
    <text evidence="8">The sequence shown here is derived from an EMBL/GenBank/DDBJ whole genome shotgun (WGS) entry which is preliminary data.</text>
</comment>
<feature type="chain" id="PRO_5038459933" description="Lipoprotein LpqH" evidence="7">
    <location>
        <begin position="21"/>
        <end position="165"/>
    </location>
</feature>
<dbReference type="Proteomes" id="UP000320095">
    <property type="component" value="Unassembled WGS sequence"/>
</dbReference>
<keyword evidence="4" id="KW-0564">Palmitate</keyword>
<evidence type="ECO:0000256" key="3">
    <source>
        <dbReference type="ARBA" id="ARBA00023136"/>
    </source>
</evidence>
<dbReference type="GO" id="GO:0016020">
    <property type="term" value="C:membrane"/>
    <property type="evidence" value="ECO:0007669"/>
    <property type="project" value="InterPro"/>
</dbReference>
<feature type="region of interest" description="Disordered" evidence="6">
    <location>
        <begin position="22"/>
        <end position="68"/>
    </location>
</feature>
<feature type="signal peptide" evidence="7">
    <location>
        <begin position="1"/>
        <end position="20"/>
    </location>
</feature>
<evidence type="ECO:0000313" key="9">
    <source>
        <dbReference type="Proteomes" id="UP000320095"/>
    </source>
</evidence>
<protein>
    <recommendedName>
        <fullName evidence="10">Lipoprotein LpqH</fullName>
    </recommendedName>
</protein>
<proteinExistence type="predicted"/>
<evidence type="ECO:0008006" key="10">
    <source>
        <dbReference type="Google" id="ProtNLM"/>
    </source>
</evidence>
<evidence type="ECO:0000313" key="8">
    <source>
        <dbReference type="EMBL" id="TPG28263.1"/>
    </source>
</evidence>
<keyword evidence="2 7" id="KW-0732">Signal</keyword>
<evidence type="ECO:0000256" key="2">
    <source>
        <dbReference type="ARBA" id="ARBA00022729"/>
    </source>
</evidence>
<dbReference type="InterPro" id="IPR008691">
    <property type="entry name" value="LpqH"/>
</dbReference>
<sequence length="165" mass="15788">MKQSLLVAVGSAAIVVAGLAGCSSGDKSSSGSSQSSSSSESSSSSSAASSSAEASAGTKVTIDGQSKDVGGSIVCSTMGGNVNVAIGEAMTGIAAVISDGDSPTVTSVALGNVNGITLAVGGGQGDATATKDGKSYKITGNAVGIDMANPMQPTKKPFELDFTCP</sequence>
<keyword evidence="3" id="KW-0472">Membrane</keyword>
<dbReference type="RefSeq" id="WP_140698482.1">
    <property type="nucleotide sequence ID" value="NZ_RCZG01000018.1"/>
</dbReference>
<accession>A0A502DSB6</accession>
<name>A0A502DSB6_9MYCO</name>
<evidence type="ECO:0000256" key="1">
    <source>
        <dbReference type="ARBA" id="ARBA00022475"/>
    </source>
</evidence>
<evidence type="ECO:0000256" key="7">
    <source>
        <dbReference type="SAM" id="SignalP"/>
    </source>
</evidence>
<dbReference type="EMBL" id="RCZG01000018">
    <property type="protein sequence ID" value="TPG28263.1"/>
    <property type="molecule type" value="Genomic_DNA"/>
</dbReference>
<dbReference type="Pfam" id="PF05481">
    <property type="entry name" value="Myco_19_kDa"/>
    <property type="match status" value="1"/>
</dbReference>
<evidence type="ECO:0000256" key="5">
    <source>
        <dbReference type="ARBA" id="ARBA00023288"/>
    </source>
</evidence>
<keyword evidence="5" id="KW-0449">Lipoprotein</keyword>
<keyword evidence="9" id="KW-1185">Reference proteome</keyword>
<keyword evidence="1" id="KW-1003">Cell membrane</keyword>
<reference evidence="8 9" key="1">
    <citation type="journal article" date="2019" name="Environ. Microbiol.">
        <title>Species interactions and distinct microbial communities in high Arctic permafrost affected cryosols are associated with the CH4 and CO2 gas fluxes.</title>
        <authorList>
            <person name="Altshuler I."/>
            <person name="Hamel J."/>
            <person name="Turney S."/>
            <person name="Magnuson E."/>
            <person name="Levesque R."/>
            <person name="Greer C."/>
            <person name="Whyte L.G."/>
        </authorList>
    </citation>
    <scope>NUCLEOTIDE SEQUENCE [LARGE SCALE GENOMIC DNA]</scope>
    <source>
        <strain evidence="8 9">S5.20</strain>
    </source>
</reference>
<dbReference type="AlphaFoldDB" id="A0A502DSB6"/>
<feature type="compositionally biased region" description="Low complexity" evidence="6">
    <location>
        <begin position="22"/>
        <end position="57"/>
    </location>
</feature>
<dbReference type="OrthoDB" id="4376250at2"/>
<dbReference type="PROSITE" id="PS51257">
    <property type="entry name" value="PROKAR_LIPOPROTEIN"/>
    <property type="match status" value="1"/>
</dbReference>
<gene>
    <name evidence="8" type="ORF">EAH80_27315</name>
</gene>
<evidence type="ECO:0000256" key="4">
    <source>
        <dbReference type="ARBA" id="ARBA00023139"/>
    </source>
</evidence>
<evidence type="ECO:0000256" key="6">
    <source>
        <dbReference type="SAM" id="MobiDB-lite"/>
    </source>
</evidence>
<organism evidence="8 9">
    <name type="scientific">Mycolicibacterium hodleri</name>
    <dbReference type="NCBI Taxonomy" id="49897"/>
    <lineage>
        <taxon>Bacteria</taxon>
        <taxon>Bacillati</taxon>
        <taxon>Actinomycetota</taxon>
        <taxon>Actinomycetes</taxon>
        <taxon>Mycobacteriales</taxon>
        <taxon>Mycobacteriaceae</taxon>
        <taxon>Mycolicibacterium</taxon>
    </lineage>
</organism>